<organism evidence="2 3">
    <name type="scientific">Lasiodiplodia hormozganensis</name>
    <dbReference type="NCBI Taxonomy" id="869390"/>
    <lineage>
        <taxon>Eukaryota</taxon>
        <taxon>Fungi</taxon>
        <taxon>Dikarya</taxon>
        <taxon>Ascomycota</taxon>
        <taxon>Pezizomycotina</taxon>
        <taxon>Dothideomycetes</taxon>
        <taxon>Dothideomycetes incertae sedis</taxon>
        <taxon>Botryosphaeriales</taxon>
        <taxon>Botryosphaeriaceae</taxon>
        <taxon>Lasiodiplodia</taxon>
    </lineage>
</organism>
<keyword evidence="3" id="KW-1185">Reference proteome</keyword>
<dbReference type="AlphaFoldDB" id="A0AA40D671"/>
<reference evidence="2" key="1">
    <citation type="submission" date="2023-06" db="EMBL/GenBank/DDBJ databases">
        <title>Multi-omics analyses reveal the molecular pathogenesis toolkit of Lasiodiplodia hormozganensis, a cross-kingdom pathogen.</title>
        <authorList>
            <person name="Felix C."/>
            <person name="Meneses R."/>
            <person name="Goncalves M.F.M."/>
            <person name="Tilleman L."/>
            <person name="Duarte A.S."/>
            <person name="Jorrin-Novo J.V."/>
            <person name="Van De Peer Y."/>
            <person name="Deforce D."/>
            <person name="Van Nieuwerburgh F."/>
            <person name="Esteves A.C."/>
            <person name="Alves A."/>
        </authorList>
    </citation>
    <scope>NUCLEOTIDE SEQUENCE</scope>
    <source>
        <strain evidence="2">CBS 339.90</strain>
    </source>
</reference>
<evidence type="ECO:0000256" key="1">
    <source>
        <dbReference type="SAM" id="MobiDB-lite"/>
    </source>
</evidence>
<proteinExistence type="predicted"/>
<dbReference type="Proteomes" id="UP001175001">
    <property type="component" value="Unassembled WGS sequence"/>
</dbReference>
<accession>A0AA40D671</accession>
<name>A0AA40D671_9PEZI</name>
<sequence length="404" mass="45382">MLPATQATMEAASTQQPNETTLPKSPFSLHFSQPFFMPLPGAIFDLAKEKHRVLDGMNSENWYLVTTPVLASMKVPVLRAVGEGSLSKDFQQPGPIREALKATAENSRNRPGTYALVLAEKNWESPTAREPLDAIKTVRAYCGTGAQADKLAAKVGTQMNNRRNSRVKALPPDHRRYLAKKSDGRVSSAKRDMILEFCTELENRLRGLPNLDDPIEYPLFYFGWSANLQQRINQHTNHQSSNETVDLFHAALMLFFESRGSRILAFPLCFLTKPAQSAIAEVLFTVLGNGYRPYGFNSRPTCLNNDSANTIHSQGWALNAAYIQYATPFVLNMQNEERYIKISTQVIGETMWAELERAVQPVEMDYSECDAALDRLNATFARLDKMEARIDELSDFPLLDEIHA</sequence>
<evidence type="ECO:0000313" key="2">
    <source>
        <dbReference type="EMBL" id="KAK0661958.1"/>
    </source>
</evidence>
<comment type="caution">
    <text evidence="2">The sequence shown here is derived from an EMBL/GenBank/DDBJ whole genome shotgun (WGS) entry which is preliminary data.</text>
</comment>
<protein>
    <submittedName>
        <fullName evidence="2">Uncharacterized protein</fullName>
    </submittedName>
</protein>
<feature type="region of interest" description="Disordered" evidence="1">
    <location>
        <begin position="1"/>
        <end position="22"/>
    </location>
</feature>
<dbReference type="EMBL" id="JAUJDW010000007">
    <property type="protein sequence ID" value="KAK0661958.1"/>
    <property type="molecule type" value="Genomic_DNA"/>
</dbReference>
<evidence type="ECO:0000313" key="3">
    <source>
        <dbReference type="Proteomes" id="UP001175001"/>
    </source>
</evidence>
<gene>
    <name evidence="2" type="ORF">DIS24_g2294</name>
</gene>